<gene>
    <name evidence="4" type="ORF">GCM10023215_10110</name>
</gene>
<name>A0ABP8W1W9_9PSEU</name>
<protein>
    <recommendedName>
        <fullName evidence="3">DUF4333 domain-containing protein</fullName>
    </recommendedName>
</protein>
<feature type="region of interest" description="Disordered" evidence="1">
    <location>
        <begin position="1"/>
        <end position="211"/>
    </location>
</feature>
<dbReference type="Pfam" id="PF14230">
    <property type="entry name" value="DUF4333"/>
    <property type="match status" value="1"/>
</dbReference>
<dbReference type="Proteomes" id="UP001500325">
    <property type="component" value="Unassembled WGS sequence"/>
</dbReference>
<feature type="compositionally biased region" description="Basic and acidic residues" evidence="1">
    <location>
        <begin position="85"/>
        <end position="101"/>
    </location>
</feature>
<evidence type="ECO:0000256" key="1">
    <source>
        <dbReference type="SAM" id="MobiDB-lite"/>
    </source>
</evidence>
<feature type="transmembrane region" description="Helical" evidence="2">
    <location>
        <begin position="216"/>
        <end position="238"/>
    </location>
</feature>
<feature type="compositionally biased region" description="Low complexity" evidence="1">
    <location>
        <begin position="102"/>
        <end position="127"/>
    </location>
</feature>
<evidence type="ECO:0000313" key="4">
    <source>
        <dbReference type="EMBL" id="GAA4679076.1"/>
    </source>
</evidence>
<sequence length="314" mass="31790">MSTPRDPHRETDRGHRAAGGQGDTAGPDPSTGGGSAREQGGDVGGEHGADSASRTVPHPGRSGWDFTRTPEADPPTPAYGSPAVEHGDEARPGRIPTHDRPSASGEASGTGSSAWSGDAQRGGSEWSAGGGSGWSSGGQGDGSGWDPEGTAAWAPDDRTAQNWDPEGDRTAAHPAPDGGWDPAGAGLAGAGSATSTLPGDRSRASRRRGRSGGRKTLIAAAAAVVVVLAVLAVTAFWVPGFLVTEEFDQQALQAGVTQILTEDYGLDATAVSCPEGQRVEAGTTFTCSANVDGENVEVPVTVLDDQGTYQVGRV</sequence>
<proteinExistence type="predicted"/>
<evidence type="ECO:0000259" key="3">
    <source>
        <dbReference type="Pfam" id="PF14230"/>
    </source>
</evidence>
<comment type="caution">
    <text evidence="4">The sequence shown here is derived from an EMBL/GenBank/DDBJ whole genome shotgun (WGS) entry which is preliminary data.</text>
</comment>
<organism evidence="4 5">
    <name type="scientific">Pseudonocardia yuanmonensis</name>
    <dbReference type="NCBI Taxonomy" id="1095914"/>
    <lineage>
        <taxon>Bacteria</taxon>
        <taxon>Bacillati</taxon>
        <taxon>Actinomycetota</taxon>
        <taxon>Actinomycetes</taxon>
        <taxon>Pseudonocardiales</taxon>
        <taxon>Pseudonocardiaceae</taxon>
        <taxon>Pseudonocardia</taxon>
    </lineage>
</organism>
<accession>A0ABP8W1W9</accession>
<keyword evidence="5" id="KW-1185">Reference proteome</keyword>
<feature type="compositionally biased region" description="Basic and acidic residues" evidence="1">
    <location>
        <begin position="1"/>
        <end position="15"/>
    </location>
</feature>
<reference evidence="5" key="1">
    <citation type="journal article" date="2019" name="Int. J. Syst. Evol. Microbiol.">
        <title>The Global Catalogue of Microorganisms (GCM) 10K type strain sequencing project: providing services to taxonomists for standard genome sequencing and annotation.</title>
        <authorList>
            <consortium name="The Broad Institute Genomics Platform"/>
            <consortium name="The Broad Institute Genome Sequencing Center for Infectious Disease"/>
            <person name="Wu L."/>
            <person name="Ma J."/>
        </authorList>
    </citation>
    <scope>NUCLEOTIDE SEQUENCE [LARGE SCALE GENOMIC DNA]</scope>
    <source>
        <strain evidence="5">JCM 18055</strain>
    </source>
</reference>
<keyword evidence="2" id="KW-1133">Transmembrane helix</keyword>
<dbReference type="InterPro" id="IPR025637">
    <property type="entry name" value="DUF4333"/>
</dbReference>
<keyword evidence="2" id="KW-0472">Membrane</keyword>
<dbReference type="RefSeq" id="WP_345378666.1">
    <property type="nucleotide sequence ID" value="NZ_BAABIC010000003.1"/>
</dbReference>
<feature type="domain" description="DUF4333" evidence="3">
    <location>
        <begin position="232"/>
        <end position="307"/>
    </location>
</feature>
<feature type="compositionally biased region" description="Low complexity" evidence="1">
    <location>
        <begin position="172"/>
        <end position="193"/>
    </location>
</feature>
<evidence type="ECO:0000256" key="2">
    <source>
        <dbReference type="SAM" id="Phobius"/>
    </source>
</evidence>
<keyword evidence="2" id="KW-0812">Transmembrane</keyword>
<dbReference type="EMBL" id="BAABIC010000003">
    <property type="protein sequence ID" value="GAA4679076.1"/>
    <property type="molecule type" value="Genomic_DNA"/>
</dbReference>
<feature type="compositionally biased region" description="Gly residues" evidence="1">
    <location>
        <begin position="128"/>
        <end position="143"/>
    </location>
</feature>
<evidence type="ECO:0000313" key="5">
    <source>
        <dbReference type="Proteomes" id="UP001500325"/>
    </source>
</evidence>